<dbReference type="PANTHER" id="PTHR22916">
    <property type="entry name" value="GLYCOSYLTRANSFERASE"/>
    <property type="match status" value="1"/>
</dbReference>
<keyword evidence="1" id="KW-0328">Glycosyltransferase</keyword>
<dbReference type="PATRIC" id="fig|1339349.3.peg.201"/>
<evidence type="ECO:0000313" key="5">
    <source>
        <dbReference type="Proteomes" id="UP000028013"/>
    </source>
</evidence>
<gene>
    <name evidence="4" type="ORF">M094_3297</name>
</gene>
<dbReference type="InterPro" id="IPR029044">
    <property type="entry name" value="Nucleotide-diphossugar_trans"/>
</dbReference>
<dbReference type="PANTHER" id="PTHR22916:SF51">
    <property type="entry name" value="GLYCOSYLTRANSFERASE EPSH-RELATED"/>
    <property type="match status" value="1"/>
</dbReference>
<dbReference type="InterPro" id="IPR001173">
    <property type="entry name" value="Glyco_trans_2-like"/>
</dbReference>
<proteinExistence type="predicted"/>
<protein>
    <submittedName>
        <fullName evidence="4">Glycosyl transferase 2 family protein</fullName>
    </submittedName>
</protein>
<dbReference type="RefSeq" id="WP_035447951.1">
    <property type="nucleotide sequence ID" value="NZ_JNHN01000007.1"/>
</dbReference>
<reference evidence="4 5" key="1">
    <citation type="submission" date="2014-04" db="EMBL/GenBank/DDBJ databases">
        <authorList>
            <person name="Sears C."/>
            <person name="Carroll K."/>
            <person name="Sack B.R."/>
            <person name="Qadri F."/>
            <person name="Myers L.L."/>
            <person name="Chung G.-T."/>
            <person name="Escheverria P."/>
            <person name="Fraser C.M."/>
            <person name="Sadzewicz L."/>
            <person name="Shefchek K.A."/>
            <person name="Tallon L."/>
            <person name="Das S.P."/>
            <person name="Daugherty S."/>
            <person name="Mongodin E.F."/>
        </authorList>
    </citation>
    <scope>NUCLEOTIDE SEQUENCE [LARGE SCALE GENOMIC DNA]</scope>
    <source>
        <strain evidence="4 5">3978 T3 ii</strain>
    </source>
</reference>
<dbReference type="AlphaFoldDB" id="A0A078SUD6"/>
<dbReference type="Proteomes" id="UP000028013">
    <property type="component" value="Unassembled WGS sequence"/>
</dbReference>
<organism evidence="4 5">
    <name type="scientific">Bacteroides uniformis str. 3978 T3 ii</name>
    <dbReference type="NCBI Taxonomy" id="1339349"/>
    <lineage>
        <taxon>Bacteria</taxon>
        <taxon>Pseudomonadati</taxon>
        <taxon>Bacteroidota</taxon>
        <taxon>Bacteroidia</taxon>
        <taxon>Bacteroidales</taxon>
        <taxon>Bacteroidaceae</taxon>
        <taxon>Bacteroides</taxon>
    </lineage>
</organism>
<dbReference type="EMBL" id="JNHN01000007">
    <property type="protein sequence ID" value="KDS64590.1"/>
    <property type="molecule type" value="Genomic_DNA"/>
</dbReference>
<feature type="domain" description="Glycosyltransferase 2-like" evidence="3">
    <location>
        <begin position="7"/>
        <end position="147"/>
    </location>
</feature>
<dbReference type="CDD" id="cd00761">
    <property type="entry name" value="Glyco_tranf_GTA_type"/>
    <property type="match status" value="1"/>
</dbReference>
<keyword evidence="2 4" id="KW-0808">Transferase</keyword>
<evidence type="ECO:0000256" key="2">
    <source>
        <dbReference type="ARBA" id="ARBA00022679"/>
    </source>
</evidence>
<dbReference type="SUPFAM" id="SSF53448">
    <property type="entry name" value="Nucleotide-diphospho-sugar transferases"/>
    <property type="match status" value="1"/>
</dbReference>
<accession>A0A078SUD6</accession>
<dbReference type="GO" id="GO:0016758">
    <property type="term" value="F:hexosyltransferase activity"/>
    <property type="evidence" value="ECO:0007669"/>
    <property type="project" value="UniProtKB-ARBA"/>
</dbReference>
<comment type="caution">
    <text evidence="4">The sequence shown here is derived from an EMBL/GenBank/DDBJ whole genome shotgun (WGS) entry which is preliminary data.</text>
</comment>
<dbReference type="Pfam" id="PF00535">
    <property type="entry name" value="Glycos_transf_2"/>
    <property type="match status" value="1"/>
</dbReference>
<evidence type="ECO:0000259" key="3">
    <source>
        <dbReference type="Pfam" id="PF00535"/>
    </source>
</evidence>
<dbReference type="Gene3D" id="3.90.550.10">
    <property type="entry name" value="Spore Coat Polysaccharide Biosynthesis Protein SpsA, Chain A"/>
    <property type="match status" value="1"/>
</dbReference>
<sequence length="342" mass="39819">MIQPKVSVIIPCYKVEKYLDRCVESVINQTLKDLEIILVDDESPDHVPEICDEWALKDARIKVIHKKNGGLGMACNSGIEVATGKYVAFLDSDDWIDANMYQTMYDTAEKHQAQMVFTGLRRVDTNGNVIGYLTHKEKFQIYEGKNEIDGLACDLVASEVSLAAERTLQMSAKVVLYSKSTIDENHLRFVSEREVMSEDMHFNLNMLSHSQCVCVVPRFFYNYRCTTGSITQKVDLDQFERIKSLYFFTLKECQILGIEENIYQRIQRFFIGYVRNYIRVVCRSKSSISEQIKIIQMIVNDPVWNIIWLSYPIHVAPLKQRLFVRLIQKKRIRILKILLKYK</sequence>
<evidence type="ECO:0000313" key="4">
    <source>
        <dbReference type="EMBL" id="KDS64590.1"/>
    </source>
</evidence>
<evidence type="ECO:0000256" key="1">
    <source>
        <dbReference type="ARBA" id="ARBA00022676"/>
    </source>
</evidence>
<name>A0A078SUD6_BACUN</name>